<keyword evidence="5" id="KW-1003">Cell membrane</keyword>
<evidence type="ECO:0000256" key="12">
    <source>
        <dbReference type="SAM" id="Phobius"/>
    </source>
</evidence>
<evidence type="ECO:0000313" key="14">
    <source>
        <dbReference type="EMBL" id="PHP65935.1"/>
    </source>
</evidence>
<evidence type="ECO:0000256" key="9">
    <source>
        <dbReference type="ARBA" id="ARBA00022692"/>
    </source>
</evidence>
<evidence type="ECO:0000256" key="8">
    <source>
        <dbReference type="ARBA" id="ARBA00022679"/>
    </source>
</evidence>
<evidence type="ECO:0000256" key="4">
    <source>
        <dbReference type="ARBA" id="ARBA00020585"/>
    </source>
</evidence>
<keyword evidence="11 12" id="KW-0472">Membrane</keyword>
<evidence type="ECO:0000256" key="7">
    <source>
        <dbReference type="ARBA" id="ARBA00022676"/>
    </source>
</evidence>
<dbReference type="AlphaFoldDB" id="A0A2G1QK73"/>
<feature type="transmembrane region" description="Helical" evidence="12">
    <location>
        <begin position="361"/>
        <end position="384"/>
    </location>
</feature>
<evidence type="ECO:0000256" key="2">
    <source>
        <dbReference type="ARBA" id="ARBA00005001"/>
    </source>
</evidence>
<feature type="transmembrane region" description="Helical" evidence="12">
    <location>
        <begin position="521"/>
        <end position="541"/>
    </location>
</feature>
<feature type="domain" description="Glycosyltransferase 2-like" evidence="13">
    <location>
        <begin position="185"/>
        <end position="384"/>
    </location>
</feature>
<dbReference type="NCBIfam" id="NF003958">
    <property type="entry name" value="PRK05454.2-1"/>
    <property type="match status" value="1"/>
</dbReference>
<gene>
    <name evidence="14" type="ORF">CSC94_16585</name>
</gene>
<evidence type="ECO:0000256" key="3">
    <source>
        <dbReference type="ARBA" id="ARBA00009337"/>
    </source>
</evidence>
<keyword evidence="7" id="KW-0328">Glycosyltransferase</keyword>
<organism evidence="14 15">
    <name type="scientific">Zhengella mangrovi</name>
    <dbReference type="NCBI Taxonomy" id="1982044"/>
    <lineage>
        <taxon>Bacteria</taxon>
        <taxon>Pseudomonadati</taxon>
        <taxon>Pseudomonadota</taxon>
        <taxon>Alphaproteobacteria</taxon>
        <taxon>Hyphomicrobiales</taxon>
        <taxon>Notoacmeibacteraceae</taxon>
        <taxon>Zhengella</taxon>
    </lineage>
</organism>
<sequence length="602" mass="65981">MAIVVRLRRSVSFIFSFVVAAIASRLAADVFFSDGSDPVDVVRILLLATTTAWIAWGASLAVQGVFISDKKSRPRDRHPVPLDAGKIGVLVPVYNEDPVSVASRVMAMARSVEATGEGRRFDFIVLSDTQDDTIANVERRCTQRLRSEGPEAIRFFYRRREKNTGKKAGNIAEFLRGSGAAYPFLVILDADSLMEGETMVEMVRRMEAEPRLGLLQTLPKIIHAKSWFGRAIQFSAAFHSPAFTRGLAAMQGRTGPFWGHNAIVRTRAFAESCGLPALTGKPPLGGHILSHDYVEAAMLARNGWTVRVDADLEGSYEEGPDNIIDFAKRDRRWCQGNLQHGRLLGAPGLKPWSRFVFAQGIMAYLASPLWLVFLVATLLAPLLAPPLNYFPQPRMPAIFPRPETMQAIALLVGIFGLLIGPKLLIAGRALVTGQSKTMPMRVPFLRSTVAEVLWSSVLAPITLMFQSRSVFQVLLGRDGGWPASNRDADEIGMRESWAASWWIVATGVLLLAGSVEFKADLFYWFLPVAVPMILAPAIISWSSRRHSGQKAAQAGLFLTPMELAPAPVIQAYEAHRAGWRHEALTPDVTGQAGLQTGQVAAS</sequence>
<dbReference type="SUPFAM" id="SSF53448">
    <property type="entry name" value="Nucleotide-diphospho-sugar transferases"/>
    <property type="match status" value="1"/>
</dbReference>
<comment type="caution">
    <text evidence="14">The sequence shown here is derived from an EMBL/GenBank/DDBJ whole genome shotgun (WGS) entry which is preliminary data.</text>
</comment>
<keyword evidence="9 12" id="KW-0812">Transmembrane</keyword>
<dbReference type="InterPro" id="IPR029044">
    <property type="entry name" value="Nucleotide-diphossugar_trans"/>
</dbReference>
<comment type="similarity">
    <text evidence="3">Belongs to the glycosyltransferase 2 family. OpgH subfamily.</text>
</comment>
<keyword evidence="8 14" id="KW-0808">Transferase</keyword>
<evidence type="ECO:0000256" key="6">
    <source>
        <dbReference type="ARBA" id="ARBA00022519"/>
    </source>
</evidence>
<dbReference type="Pfam" id="PF13632">
    <property type="entry name" value="Glyco_trans_2_3"/>
    <property type="match status" value="1"/>
</dbReference>
<evidence type="ECO:0000256" key="11">
    <source>
        <dbReference type="ARBA" id="ARBA00023136"/>
    </source>
</evidence>
<dbReference type="GO" id="GO:0016758">
    <property type="term" value="F:hexosyltransferase activity"/>
    <property type="evidence" value="ECO:0007669"/>
    <property type="project" value="TreeGrafter"/>
</dbReference>
<feature type="transmembrane region" description="Helical" evidence="12">
    <location>
        <begin position="404"/>
        <end position="431"/>
    </location>
</feature>
<evidence type="ECO:0000256" key="10">
    <source>
        <dbReference type="ARBA" id="ARBA00022989"/>
    </source>
</evidence>
<evidence type="ECO:0000256" key="1">
    <source>
        <dbReference type="ARBA" id="ARBA00004429"/>
    </source>
</evidence>
<dbReference type="GO" id="GO:0005886">
    <property type="term" value="C:plasma membrane"/>
    <property type="evidence" value="ECO:0007669"/>
    <property type="project" value="UniProtKB-SubCell"/>
</dbReference>
<dbReference type="InterPro" id="IPR001173">
    <property type="entry name" value="Glyco_trans_2-like"/>
</dbReference>
<comment type="pathway">
    <text evidence="2">Glycan metabolism; osmoregulated periplasmic glucan (OPG) biosynthesis.</text>
</comment>
<dbReference type="NCBIfam" id="NF003959">
    <property type="entry name" value="PRK05454.2-2"/>
    <property type="match status" value="1"/>
</dbReference>
<name>A0A2G1QK73_9HYPH</name>
<keyword evidence="10 12" id="KW-1133">Transmembrane helix</keyword>
<dbReference type="PANTHER" id="PTHR43867">
    <property type="entry name" value="CELLULOSE SYNTHASE CATALYTIC SUBUNIT A [UDP-FORMING]"/>
    <property type="match status" value="1"/>
</dbReference>
<protein>
    <recommendedName>
        <fullName evidence="4">Glucans biosynthesis glucosyltransferase H</fullName>
    </recommendedName>
</protein>
<dbReference type="Gene3D" id="3.90.550.10">
    <property type="entry name" value="Spore Coat Polysaccharide Biosynthesis Protein SpsA, Chain A"/>
    <property type="match status" value="1"/>
</dbReference>
<dbReference type="EMBL" id="PDVP01000011">
    <property type="protein sequence ID" value="PHP65935.1"/>
    <property type="molecule type" value="Genomic_DNA"/>
</dbReference>
<dbReference type="OrthoDB" id="9806824at2"/>
<dbReference type="NCBIfam" id="NF003962">
    <property type="entry name" value="PRK05454.2-5"/>
    <property type="match status" value="1"/>
</dbReference>
<dbReference type="PANTHER" id="PTHR43867:SF5">
    <property type="entry name" value="GLUCANS BIOSYNTHESIS GLUCOSYLTRANSFERASE H"/>
    <property type="match status" value="1"/>
</dbReference>
<feature type="transmembrane region" description="Helical" evidence="12">
    <location>
        <begin position="496"/>
        <end position="515"/>
    </location>
</feature>
<dbReference type="CDD" id="cd04191">
    <property type="entry name" value="Glucan_BSP_MdoH"/>
    <property type="match status" value="1"/>
</dbReference>
<proteinExistence type="inferred from homology"/>
<dbReference type="Proteomes" id="UP000221168">
    <property type="component" value="Unassembled WGS sequence"/>
</dbReference>
<evidence type="ECO:0000259" key="13">
    <source>
        <dbReference type="Pfam" id="PF13632"/>
    </source>
</evidence>
<keyword evidence="6" id="KW-0997">Cell inner membrane</keyword>
<dbReference type="InterPro" id="IPR050321">
    <property type="entry name" value="Glycosyltr_2/OpgH_subfam"/>
</dbReference>
<accession>A0A2G1QK73</accession>
<feature type="transmembrane region" description="Helical" evidence="12">
    <location>
        <begin position="43"/>
        <end position="67"/>
    </location>
</feature>
<keyword evidence="15" id="KW-1185">Reference proteome</keyword>
<evidence type="ECO:0000256" key="5">
    <source>
        <dbReference type="ARBA" id="ARBA00022475"/>
    </source>
</evidence>
<reference evidence="14 15" key="1">
    <citation type="submission" date="2017-10" db="EMBL/GenBank/DDBJ databases">
        <title>Sedimentibacterium mangrovi gen. nov., sp. nov., a novel member of family Phyllobacteriacea isolated from mangrove sediment.</title>
        <authorList>
            <person name="Liao H."/>
            <person name="Tian Y."/>
        </authorList>
    </citation>
    <scope>NUCLEOTIDE SEQUENCE [LARGE SCALE GENOMIC DNA]</scope>
    <source>
        <strain evidence="14 15">X9-2-2</strain>
    </source>
</reference>
<evidence type="ECO:0000313" key="15">
    <source>
        <dbReference type="Proteomes" id="UP000221168"/>
    </source>
</evidence>
<comment type="subcellular location">
    <subcellularLocation>
        <location evidence="1">Cell inner membrane</location>
        <topology evidence="1">Multi-pass membrane protein</topology>
    </subcellularLocation>
</comment>